<evidence type="ECO:0000259" key="11">
    <source>
        <dbReference type="PROSITE" id="PS50808"/>
    </source>
</evidence>
<evidence type="ECO:0000256" key="1">
    <source>
        <dbReference type="ARBA" id="ARBA00004123"/>
    </source>
</evidence>
<dbReference type="Pfam" id="PF02892">
    <property type="entry name" value="zf-BED"/>
    <property type="match status" value="1"/>
</dbReference>
<evidence type="ECO:0000256" key="6">
    <source>
        <dbReference type="ARBA" id="ARBA00023125"/>
    </source>
</evidence>
<dbReference type="InterPro" id="IPR012337">
    <property type="entry name" value="RNaseH-like_sf"/>
</dbReference>
<dbReference type="GeneTree" id="ENSGT00940000158431"/>
<dbReference type="GO" id="GO:0005634">
    <property type="term" value="C:nucleus"/>
    <property type="evidence" value="ECO:0007669"/>
    <property type="project" value="UniProtKB-SubCell"/>
</dbReference>
<dbReference type="Ensembl" id="ENSELUT00000098003.1">
    <property type="protein sequence ID" value="ENSELUP00000086900.1"/>
    <property type="gene ID" value="ENSELUG00000006719.3"/>
</dbReference>
<proteinExistence type="predicted"/>
<dbReference type="SMART" id="SM00614">
    <property type="entry name" value="ZnF_BED"/>
    <property type="match status" value="1"/>
</dbReference>
<evidence type="ECO:0000313" key="12">
    <source>
        <dbReference type="Ensembl" id="ENSELUP00000086900.1"/>
    </source>
</evidence>
<dbReference type="InterPro" id="IPR003656">
    <property type="entry name" value="Znf_BED"/>
</dbReference>
<evidence type="ECO:0000256" key="9">
    <source>
        <dbReference type="PROSITE-ProRule" id="PRU00027"/>
    </source>
</evidence>
<reference evidence="12" key="3">
    <citation type="submission" date="2025-09" db="UniProtKB">
        <authorList>
            <consortium name="Ensembl"/>
        </authorList>
    </citation>
    <scope>IDENTIFICATION</scope>
</reference>
<dbReference type="InterPro" id="IPR052035">
    <property type="entry name" value="ZnF_BED_domain_contain"/>
</dbReference>
<evidence type="ECO:0000256" key="10">
    <source>
        <dbReference type="SAM" id="MobiDB-lite"/>
    </source>
</evidence>
<evidence type="ECO:0000256" key="8">
    <source>
        <dbReference type="ARBA" id="ARBA00023242"/>
    </source>
</evidence>
<organism evidence="12 13">
    <name type="scientific">Esox lucius</name>
    <name type="common">Northern pike</name>
    <dbReference type="NCBI Taxonomy" id="8010"/>
    <lineage>
        <taxon>Eukaryota</taxon>
        <taxon>Metazoa</taxon>
        <taxon>Chordata</taxon>
        <taxon>Craniata</taxon>
        <taxon>Vertebrata</taxon>
        <taxon>Euteleostomi</taxon>
        <taxon>Actinopterygii</taxon>
        <taxon>Neopterygii</taxon>
        <taxon>Teleostei</taxon>
        <taxon>Protacanthopterygii</taxon>
        <taxon>Esociformes</taxon>
        <taxon>Esocidae</taxon>
        <taxon>Esox</taxon>
    </lineage>
</organism>
<protein>
    <recommendedName>
        <fullName evidence="11">BED-type domain-containing protein</fullName>
    </recommendedName>
</protein>
<dbReference type="PANTHER" id="PTHR46481:SF10">
    <property type="entry name" value="ZINC FINGER BED DOMAIN-CONTAINING PROTEIN 39"/>
    <property type="match status" value="1"/>
</dbReference>
<evidence type="ECO:0000256" key="5">
    <source>
        <dbReference type="ARBA" id="ARBA00023015"/>
    </source>
</evidence>
<feature type="region of interest" description="Disordered" evidence="10">
    <location>
        <begin position="511"/>
        <end position="538"/>
    </location>
</feature>
<feature type="domain" description="BED-type" evidence="11">
    <location>
        <begin position="21"/>
        <end position="71"/>
    </location>
</feature>
<dbReference type="InterPro" id="IPR036236">
    <property type="entry name" value="Znf_C2H2_sf"/>
</dbReference>
<feature type="compositionally biased region" description="Low complexity" evidence="10">
    <location>
        <begin position="523"/>
        <end position="537"/>
    </location>
</feature>
<sequence length="664" mass="72866">MALMIMRHLKEKGLKMTEIKRAFSMVWDHFSLVTPNKVQCSLCSQRLSFNKNTSAMLRHLRSRHPSEAWYSNSTSGAHANISSSTSGAHSSFSSSIISSAGVHSSFSGTAGLNSMFTNSTAAGHHIQVRTTRQEDLDDALVNMLVKDTHPFSVVEEEGFAAFIQKLDPSYNLPNKQALKKMVESRCDIINHNIMSQIEISNFVSLTSDMWTSIDKDSYISVTGHLIAENAQLSTFLLGISKLPENHKAIHIEEAKNQLVASWGLHSRVAAFVTETGGNMVGTVQKLGILQLPSFAHVLNLVIRRSIDATSELQEIRSQARAIVAFFKLNQNAEMRLAEVQGQLGRTGQKLIQEVDSRWNSSFSMLECLFDQRESVAAALSTLDTDIIPLGSADYEVIHQCLGVLGPFNQATAELSSEKRVSASKVIPLIRMLKITLEKKHSAATHPAAMQLSSSLQRELQASCNVVETEPVLALSALLDPRFKMLAFGNLGYAQEAVKLLTSECASLIRSNPDNIDTLPPPAAGSATSSPSSPQTAPWVMDTAPLSAEASPSKSQDGGLWEIFDSKVGETQSVQSSTADAAVEVQRYLSDPYLNRAENPMHYWEKHSKVYPHLFQLARKYLSVPASSVPCERIFTKAGDVFNKKRSCLSMKAVEQIMLLNNGLV</sequence>
<keyword evidence="5" id="KW-0805">Transcription regulation</keyword>
<evidence type="ECO:0000256" key="3">
    <source>
        <dbReference type="ARBA" id="ARBA00022771"/>
    </source>
</evidence>
<keyword evidence="2" id="KW-0479">Metal-binding</keyword>
<dbReference type="AlphaFoldDB" id="A0AAY5KF69"/>
<evidence type="ECO:0000256" key="7">
    <source>
        <dbReference type="ARBA" id="ARBA00023163"/>
    </source>
</evidence>
<dbReference type="GO" id="GO:0009791">
    <property type="term" value="P:post-embryonic development"/>
    <property type="evidence" value="ECO:0007669"/>
    <property type="project" value="UniProtKB-ARBA"/>
</dbReference>
<dbReference type="GO" id="GO:0008270">
    <property type="term" value="F:zinc ion binding"/>
    <property type="evidence" value="ECO:0007669"/>
    <property type="project" value="UniProtKB-KW"/>
</dbReference>
<dbReference type="SUPFAM" id="SSF140996">
    <property type="entry name" value="Hermes dimerisation domain"/>
    <property type="match status" value="1"/>
</dbReference>
<accession>A0AAY5KF69</accession>
<keyword evidence="8" id="KW-0539">Nucleus</keyword>
<reference evidence="12" key="2">
    <citation type="submission" date="2025-08" db="UniProtKB">
        <authorList>
            <consortium name="Ensembl"/>
        </authorList>
    </citation>
    <scope>IDENTIFICATION</scope>
</reference>
<evidence type="ECO:0000313" key="13">
    <source>
        <dbReference type="Proteomes" id="UP000265140"/>
    </source>
</evidence>
<dbReference type="InterPro" id="IPR008906">
    <property type="entry name" value="HATC_C_dom"/>
</dbReference>
<dbReference type="GO" id="GO:0003677">
    <property type="term" value="F:DNA binding"/>
    <property type="evidence" value="ECO:0007669"/>
    <property type="project" value="UniProtKB-KW"/>
</dbReference>
<name>A0AAY5KF69_ESOLU</name>
<dbReference type="PANTHER" id="PTHR46481">
    <property type="entry name" value="ZINC FINGER BED DOMAIN-CONTAINING PROTEIN 4"/>
    <property type="match status" value="1"/>
</dbReference>
<keyword evidence="3 9" id="KW-0863">Zinc-finger</keyword>
<dbReference type="Pfam" id="PF05699">
    <property type="entry name" value="Dimer_Tnp_hAT"/>
    <property type="match status" value="1"/>
</dbReference>
<dbReference type="Gene3D" id="1.10.10.1070">
    <property type="entry name" value="Zinc finger, BED domain-containing"/>
    <property type="match status" value="1"/>
</dbReference>
<keyword evidence="6" id="KW-0238">DNA-binding</keyword>
<dbReference type="SUPFAM" id="SSF57667">
    <property type="entry name" value="beta-beta-alpha zinc fingers"/>
    <property type="match status" value="1"/>
</dbReference>
<keyword evidence="7" id="KW-0804">Transcription</keyword>
<evidence type="ECO:0000256" key="4">
    <source>
        <dbReference type="ARBA" id="ARBA00022833"/>
    </source>
</evidence>
<dbReference type="SUPFAM" id="SSF53098">
    <property type="entry name" value="Ribonuclease H-like"/>
    <property type="match status" value="1"/>
</dbReference>
<comment type="subcellular location">
    <subcellularLocation>
        <location evidence="1">Nucleus</location>
    </subcellularLocation>
</comment>
<dbReference type="GO" id="GO:0046983">
    <property type="term" value="F:protein dimerization activity"/>
    <property type="evidence" value="ECO:0007669"/>
    <property type="project" value="InterPro"/>
</dbReference>
<dbReference type="Proteomes" id="UP000265140">
    <property type="component" value="Chromosome 11"/>
</dbReference>
<evidence type="ECO:0000256" key="2">
    <source>
        <dbReference type="ARBA" id="ARBA00022723"/>
    </source>
</evidence>
<keyword evidence="13" id="KW-1185">Reference proteome</keyword>
<reference evidence="12 13" key="1">
    <citation type="submission" date="2020-02" db="EMBL/GenBank/DDBJ databases">
        <title>Esox lucius (northern pike) genome, fEsoLuc1, primary haplotype.</title>
        <authorList>
            <person name="Myers G."/>
            <person name="Karagic N."/>
            <person name="Meyer A."/>
            <person name="Pippel M."/>
            <person name="Reichard M."/>
            <person name="Winkler S."/>
            <person name="Tracey A."/>
            <person name="Sims Y."/>
            <person name="Howe K."/>
            <person name="Rhie A."/>
            <person name="Formenti G."/>
            <person name="Durbin R."/>
            <person name="Fedrigo O."/>
            <person name="Jarvis E.D."/>
        </authorList>
    </citation>
    <scope>NUCLEOTIDE SEQUENCE [LARGE SCALE GENOMIC DNA]</scope>
</reference>
<keyword evidence="4" id="KW-0862">Zinc</keyword>
<dbReference type="PROSITE" id="PS50808">
    <property type="entry name" value="ZF_BED"/>
    <property type="match status" value="1"/>
</dbReference>